<reference evidence="2 3" key="1">
    <citation type="submission" date="2020-08" db="EMBL/GenBank/DDBJ databases">
        <title>Genomic Encyclopedia of Type Strains, Phase IV (KMG-IV): sequencing the most valuable type-strain genomes for metagenomic binning, comparative biology and taxonomic classification.</title>
        <authorList>
            <person name="Goeker M."/>
        </authorList>
    </citation>
    <scope>NUCLEOTIDE SEQUENCE [LARGE SCALE GENOMIC DNA]</scope>
    <source>
        <strain evidence="2 3">DSM 29007</strain>
    </source>
</reference>
<dbReference type="GO" id="GO:0016829">
    <property type="term" value="F:lyase activity"/>
    <property type="evidence" value="ECO:0007669"/>
    <property type="project" value="UniProtKB-KW"/>
</dbReference>
<protein>
    <submittedName>
        <fullName evidence="2">Catechol 2,3-dioxygenase-like lactoylglutathione lyase family enzyme</fullName>
    </submittedName>
</protein>
<name>A0A841H5J6_9BACT</name>
<sequence length="148" mass="15576">MADPTGTTRITTVGTVFVPVADQDRALAFYVDTLGFQLRGDLPYSGGRWVEVAPPGSANVLALVPPSEGRAAATDQTICAFGSTDIDADYATLRARGIDMDAEIGRAGTSRPGLIALDARISDPQPPQFSFRDPDGNRFLIVQAPPAA</sequence>
<keyword evidence="2" id="KW-0223">Dioxygenase</keyword>
<feature type="domain" description="VOC" evidence="1">
    <location>
        <begin position="12"/>
        <end position="144"/>
    </location>
</feature>
<keyword evidence="2" id="KW-0560">Oxidoreductase</keyword>
<dbReference type="InterPro" id="IPR037523">
    <property type="entry name" value="VOC_core"/>
</dbReference>
<organism evidence="2 3">
    <name type="scientific">Longimicrobium terrae</name>
    <dbReference type="NCBI Taxonomy" id="1639882"/>
    <lineage>
        <taxon>Bacteria</taxon>
        <taxon>Pseudomonadati</taxon>
        <taxon>Gemmatimonadota</taxon>
        <taxon>Longimicrobiia</taxon>
        <taxon>Longimicrobiales</taxon>
        <taxon>Longimicrobiaceae</taxon>
        <taxon>Longimicrobium</taxon>
    </lineage>
</organism>
<dbReference type="AlphaFoldDB" id="A0A841H5J6"/>
<accession>A0A841H5J6</accession>
<evidence type="ECO:0000313" key="2">
    <source>
        <dbReference type="EMBL" id="MBB6073357.1"/>
    </source>
</evidence>
<dbReference type="InterPro" id="IPR004360">
    <property type="entry name" value="Glyas_Fos-R_dOase_dom"/>
</dbReference>
<dbReference type="PANTHER" id="PTHR36437:SF2">
    <property type="entry name" value="GLYOXALASE_BLEOMYCIN RESISTANCE PROTEIN_DIOXYGENASE"/>
    <property type="match status" value="1"/>
</dbReference>
<proteinExistence type="predicted"/>
<dbReference type="PANTHER" id="PTHR36437">
    <property type="entry name" value="GLYOXALASE/BLEOMYCIN RESISTANCE PROTEIN/DIOXYGENASE"/>
    <property type="match status" value="1"/>
</dbReference>
<evidence type="ECO:0000259" key="1">
    <source>
        <dbReference type="PROSITE" id="PS51819"/>
    </source>
</evidence>
<dbReference type="RefSeq" id="WP_170033059.1">
    <property type="nucleotide sequence ID" value="NZ_JABDTL010000001.1"/>
</dbReference>
<dbReference type="InterPro" id="IPR029068">
    <property type="entry name" value="Glyas_Bleomycin-R_OHBP_Dase"/>
</dbReference>
<evidence type="ECO:0000313" key="3">
    <source>
        <dbReference type="Proteomes" id="UP000582837"/>
    </source>
</evidence>
<gene>
    <name evidence="2" type="ORF">HNQ61_005024</name>
</gene>
<dbReference type="EMBL" id="JACHIA010000023">
    <property type="protein sequence ID" value="MBB6073357.1"/>
    <property type="molecule type" value="Genomic_DNA"/>
</dbReference>
<keyword evidence="3" id="KW-1185">Reference proteome</keyword>
<dbReference type="SUPFAM" id="SSF54593">
    <property type="entry name" value="Glyoxalase/Bleomycin resistance protein/Dihydroxybiphenyl dioxygenase"/>
    <property type="match status" value="1"/>
</dbReference>
<dbReference type="GO" id="GO:0051213">
    <property type="term" value="F:dioxygenase activity"/>
    <property type="evidence" value="ECO:0007669"/>
    <property type="project" value="UniProtKB-KW"/>
</dbReference>
<comment type="caution">
    <text evidence="2">The sequence shown here is derived from an EMBL/GenBank/DDBJ whole genome shotgun (WGS) entry which is preliminary data.</text>
</comment>
<dbReference type="Pfam" id="PF00903">
    <property type="entry name" value="Glyoxalase"/>
    <property type="match status" value="1"/>
</dbReference>
<keyword evidence="2" id="KW-0456">Lyase</keyword>
<dbReference type="Proteomes" id="UP000582837">
    <property type="component" value="Unassembled WGS sequence"/>
</dbReference>
<dbReference type="Gene3D" id="3.10.180.10">
    <property type="entry name" value="2,3-Dihydroxybiphenyl 1,2-Dioxygenase, domain 1"/>
    <property type="match status" value="1"/>
</dbReference>
<dbReference type="PROSITE" id="PS51819">
    <property type="entry name" value="VOC"/>
    <property type="match status" value="1"/>
</dbReference>